<reference evidence="5" key="1">
    <citation type="submission" date="2020-11" db="EMBL/GenBank/DDBJ databases">
        <title>Sequencing the genomes of 1000 actinobacteria strains.</title>
        <authorList>
            <person name="Klenk H.-P."/>
        </authorList>
    </citation>
    <scope>NUCLEOTIDE SEQUENCE</scope>
    <source>
        <strain evidence="5">DSM 45356</strain>
    </source>
</reference>
<dbReference type="InterPro" id="IPR010982">
    <property type="entry name" value="Lambda_DNA-bd_dom_sf"/>
</dbReference>
<evidence type="ECO:0000256" key="3">
    <source>
        <dbReference type="ARBA" id="ARBA00023163"/>
    </source>
</evidence>
<evidence type="ECO:0000256" key="1">
    <source>
        <dbReference type="ARBA" id="ARBA00023015"/>
    </source>
</evidence>
<keyword evidence="2 5" id="KW-0238">DNA-binding</keyword>
<dbReference type="RefSeq" id="WP_233473111.1">
    <property type="nucleotide sequence ID" value="NZ_BONS01000022.1"/>
</dbReference>
<dbReference type="GO" id="GO:0003700">
    <property type="term" value="F:DNA-binding transcription factor activity"/>
    <property type="evidence" value="ECO:0007669"/>
    <property type="project" value="TreeGrafter"/>
</dbReference>
<protein>
    <submittedName>
        <fullName evidence="5">DNA-binding LacI/PurR family transcriptional regulator</fullName>
    </submittedName>
</protein>
<dbReference type="CDD" id="cd01574">
    <property type="entry name" value="PBP1_LacI"/>
    <property type="match status" value="1"/>
</dbReference>
<sequence>MSDVPPGRKPRNRPSMIDVARVAGVAPITVSRVANGQDTVQEATRQRVLAAMAQVGYQPNTAARALATGRFGTLGVVTFTMASYGNSRTIAATVAAAEKQGYSVTLLTARSVSGGEVADAVERLHKQAVDGIIVIVEARLIEGGALSLPPGLPIVVADSGGASQYCVVDSDQAGGARQATEHLLGLGHRTVWHIAGPGTSFSATAREEAWRDTLRSAGVQPPRVLVGDWTNHSGYLHGRELARDPDVTAIFAANDQMALGAMRALHEAGRSIPGDVSVVGFDDMEDSDSFWPPLTTVHQSFDEVGRLCVEGLLHEIRHDTGQLRTRIVPTSLVVRQSTAPPG</sequence>
<dbReference type="EMBL" id="JADOUF010000001">
    <property type="protein sequence ID" value="MBG6136989.1"/>
    <property type="molecule type" value="Genomic_DNA"/>
</dbReference>
<name>A0A8J7GE25_9ACTN</name>
<dbReference type="InterPro" id="IPR046335">
    <property type="entry name" value="LacI/GalR-like_sensor"/>
</dbReference>
<accession>A0A8J7GE25</accession>
<keyword evidence="6" id="KW-1185">Reference proteome</keyword>
<evidence type="ECO:0000256" key="2">
    <source>
        <dbReference type="ARBA" id="ARBA00023125"/>
    </source>
</evidence>
<dbReference type="PANTHER" id="PTHR30146">
    <property type="entry name" value="LACI-RELATED TRANSCRIPTIONAL REPRESSOR"/>
    <property type="match status" value="1"/>
</dbReference>
<dbReference type="SUPFAM" id="SSF53822">
    <property type="entry name" value="Periplasmic binding protein-like I"/>
    <property type="match status" value="1"/>
</dbReference>
<organism evidence="5 6">
    <name type="scientific">Longispora fulva</name>
    <dbReference type="NCBI Taxonomy" id="619741"/>
    <lineage>
        <taxon>Bacteria</taxon>
        <taxon>Bacillati</taxon>
        <taxon>Actinomycetota</taxon>
        <taxon>Actinomycetes</taxon>
        <taxon>Micromonosporales</taxon>
        <taxon>Micromonosporaceae</taxon>
        <taxon>Longispora</taxon>
    </lineage>
</organism>
<dbReference type="GO" id="GO:0000976">
    <property type="term" value="F:transcription cis-regulatory region binding"/>
    <property type="evidence" value="ECO:0007669"/>
    <property type="project" value="TreeGrafter"/>
</dbReference>
<comment type="caution">
    <text evidence="5">The sequence shown here is derived from an EMBL/GenBank/DDBJ whole genome shotgun (WGS) entry which is preliminary data.</text>
</comment>
<evidence type="ECO:0000259" key="4">
    <source>
        <dbReference type="PROSITE" id="PS50932"/>
    </source>
</evidence>
<dbReference type="Proteomes" id="UP000622552">
    <property type="component" value="Unassembled WGS sequence"/>
</dbReference>
<dbReference type="Gene3D" id="1.10.260.40">
    <property type="entry name" value="lambda repressor-like DNA-binding domains"/>
    <property type="match status" value="1"/>
</dbReference>
<keyword evidence="1" id="KW-0805">Transcription regulation</keyword>
<dbReference type="PROSITE" id="PS50932">
    <property type="entry name" value="HTH_LACI_2"/>
    <property type="match status" value="1"/>
</dbReference>
<dbReference type="InterPro" id="IPR028082">
    <property type="entry name" value="Peripla_BP_I"/>
</dbReference>
<evidence type="ECO:0000313" key="6">
    <source>
        <dbReference type="Proteomes" id="UP000622552"/>
    </source>
</evidence>
<evidence type="ECO:0000313" key="5">
    <source>
        <dbReference type="EMBL" id="MBG6136989.1"/>
    </source>
</evidence>
<dbReference type="PANTHER" id="PTHR30146:SF153">
    <property type="entry name" value="LACTOSE OPERON REPRESSOR"/>
    <property type="match status" value="1"/>
</dbReference>
<keyword evidence="3" id="KW-0804">Transcription</keyword>
<dbReference type="Gene3D" id="3.40.50.2300">
    <property type="match status" value="2"/>
</dbReference>
<feature type="domain" description="HTH lacI-type" evidence="4">
    <location>
        <begin position="14"/>
        <end position="68"/>
    </location>
</feature>
<proteinExistence type="predicted"/>
<dbReference type="InterPro" id="IPR000843">
    <property type="entry name" value="HTH_LacI"/>
</dbReference>
<dbReference type="SUPFAM" id="SSF47413">
    <property type="entry name" value="lambda repressor-like DNA-binding domains"/>
    <property type="match status" value="1"/>
</dbReference>
<dbReference type="Pfam" id="PF13377">
    <property type="entry name" value="Peripla_BP_3"/>
    <property type="match status" value="1"/>
</dbReference>
<dbReference type="CDD" id="cd01392">
    <property type="entry name" value="HTH_LacI"/>
    <property type="match status" value="1"/>
</dbReference>
<gene>
    <name evidence="5" type="ORF">IW245_003183</name>
</gene>
<dbReference type="SMART" id="SM00354">
    <property type="entry name" value="HTH_LACI"/>
    <property type="match status" value="1"/>
</dbReference>
<dbReference type="Pfam" id="PF00356">
    <property type="entry name" value="LacI"/>
    <property type="match status" value="1"/>
</dbReference>
<dbReference type="AlphaFoldDB" id="A0A8J7GE25"/>